<comment type="subcellular location">
    <subcellularLocation>
        <location evidence="1">Membrane</location>
    </subcellularLocation>
</comment>
<dbReference type="STRING" id="1088818.A0A2I0A828"/>
<evidence type="ECO:0000256" key="2">
    <source>
        <dbReference type="ARBA" id="ARBA00023136"/>
    </source>
</evidence>
<feature type="transmembrane region" description="Helical" evidence="3">
    <location>
        <begin position="56"/>
        <end position="82"/>
    </location>
</feature>
<dbReference type="PANTHER" id="PTHR31415">
    <property type="entry name" value="OS05G0367900 PROTEIN"/>
    <property type="match status" value="1"/>
</dbReference>
<dbReference type="AlphaFoldDB" id="A0A2I0A828"/>
<evidence type="ECO:0000313" key="5">
    <source>
        <dbReference type="Proteomes" id="UP000236161"/>
    </source>
</evidence>
<proteinExistence type="predicted"/>
<evidence type="ECO:0000313" key="4">
    <source>
        <dbReference type="EMBL" id="PKA51687.1"/>
    </source>
</evidence>
<dbReference type="GO" id="GO:0098542">
    <property type="term" value="P:defense response to other organism"/>
    <property type="evidence" value="ECO:0007669"/>
    <property type="project" value="InterPro"/>
</dbReference>
<keyword evidence="2 3" id="KW-0472">Membrane</keyword>
<dbReference type="GO" id="GO:0005886">
    <property type="term" value="C:plasma membrane"/>
    <property type="evidence" value="ECO:0007669"/>
    <property type="project" value="TreeGrafter"/>
</dbReference>
<keyword evidence="3" id="KW-0812">Transmembrane</keyword>
<reference evidence="4 5" key="1">
    <citation type="journal article" date="2017" name="Nature">
        <title>The Apostasia genome and the evolution of orchids.</title>
        <authorList>
            <person name="Zhang G.Q."/>
            <person name="Liu K.W."/>
            <person name="Li Z."/>
            <person name="Lohaus R."/>
            <person name="Hsiao Y.Y."/>
            <person name="Niu S.C."/>
            <person name="Wang J.Y."/>
            <person name="Lin Y.C."/>
            <person name="Xu Q."/>
            <person name="Chen L.J."/>
            <person name="Yoshida K."/>
            <person name="Fujiwara S."/>
            <person name="Wang Z.W."/>
            <person name="Zhang Y.Q."/>
            <person name="Mitsuda N."/>
            <person name="Wang M."/>
            <person name="Liu G.H."/>
            <person name="Pecoraro L."/>
            <person name="Huang H.X."/>
            <person name="Xiao X.J."/>
            <person name="Lin M."/>
            <person name="Wu X.Y."/>
            <person name="Wu W.L."/>
            <person name="Chen Y.Y."/>
            <person name="Chang S.B."/>
            <person name="Sakamoto S."/>
            <person name="Ohme-Takagi M."/>
            <person name="Yagi M."/>
            <person name="Zeng S.J."/>
            <person name="Shen C.Y."/>
            <person name="Yeh C.M."/>
            <person name="Luo Y.B."/>
            <person name="Tsai W.C."/>
            <person name="Van de Peer Y."/>
            <person name="Liu Z.J."/>
        </authorList>
    </citation>
    <scope>NUCLEOTIDE SEQUENCE [LARGE SCALE GENOMIC DNA]</scope>
    <source>
        <strain evidence="5">cv. Shenzhen</strain>
        <tissue evidence="4">Stem</tissue>
    </source>
</reference>
<protein>
    <submittedName>
        <fullName evidence="4">Syntaxin-24</fullName>
    </submittedName>
</protein>
<evidence type="ECO:0000256" key="3">
    <source>
        <dbReference type="SAM" id="Phobius"/>
    </source>
</evidence>
<name>A0A2I0A828_9ASPA</name>
<dbReference type="EMBL" id="KZ452013">
    <property type="protein sequence ID" value="PKA51687.1"/>
    <property type="molecule type" value="Genomic_DNA"/>
</dbReference>
<dbReference type="GO" id="GO:0009506">
    <property type="term" value="C:plasmodesma"/>
    <property type="evidence" value="ECO:0007669"/>
    <property type="project" value="TreeGrafter"/>
</dbReference>
<dbReference type="InterPro" id="IPR044839">
    <property type="entry name" value="NDR1-like"/>
</dbReference>
<dbReference type="PANTHER" id="PTHR31415:SF156">
    <property type="entry name" value="OS01G0864300 PROTEIN"/>
    <property type="match status" value="1"/>
</dbReference>
<organism evidence="4 5">
    <name type="scientific">Apostasia shenzhenica</name>
    <dbReference type="NCBI Taxonomy" id="1088818"/>
    <lineage>
        <taxon>Eukaryota</taxon>
        <taxon>Viridiplantae</taxon>
        <taxon>Streptophyta</taxon>
        <taxon>Embryophyta</taxon>
        <taxon>Tracheophyta</taxon>
        <taxon>Spermatophyta</taxon>
        <taxon>Magnoliopsida</taxon>
        <taxon>Liliopsida</taxon>
        <taxon>Asparagales</taxon>
        <taxon>Orchidaceae</taxon>
        <taxon>Apostasioideae</taxon>
        <taxon>Apostasia</taxon>
    </lineage>
</organism>
<evidence type="ECO:0000256" key="1">
    <source>
        <dbReference type="ARBA" id="ARBA00004370"/>
    </source>
</evidence>
<keyword evidence="5" id="KW-1185">Reference proteome</keyword>
<accession>A0A2I0A828</accession>
<keyword evidence="3" id="KW-1133">Transmembrane helix</keyword>
<gene>
    <name evidence="4" type="primary">SYP24</name>
    <name evidence="4" type="ORF">AXF42_Ash003054</name>
</gene>
<sequence length="251" mass="27417">MNPSSPPPLPPSTMAADAEAKEHQLNVPYYGPPIVPPPTDGRMPQQTPATRRSGGAYYVLCLLFRIITALIIAVGIVVLILWLVYNPESPKVFAESASLSRFALSGAGNGTLAYNLTVALSFRNPNKKYSFYYKSVVAEAFYDGYQIGRTTFHRLHQGRKSTMPLGMKFEGETPAIAGDSGLQGVYNREKGGGFFYVSLKIYATIRLKMIVVESVKFRPEVDCYLRIPAPANATSLAAGFARTECDVNGFS</sequence>
<dbReference type="Proteomes" id="UP000236161">
    <property type="component" value="Unassembled WGS sequence"/>
</dbReference>
<dbReference type="OrthoDB" id="1889094at2759"/>